<feature type="transmembrane region" description="Helical" evidence="1">
    <location>
        <begin position="100"/>
        <end position="133"/>
    </location>
</feature>
<comment type="caution">
    <text evidence="3">The sequence shown here is derived from an EMBL/GenBank/DDBJ whole genome shotgun (WGS) entry which is preliminary data.</text>
</comment>
<name>A0A7X0JT43_9GAMM</name>
<dbReference type="InterPro" id="IPR010982">
    <property type="entry name" value="Lambda_DNA-bd_dom_sf"/>
</dbReference>
<gene>
    <name evidence="3" type="ORF">HNR48_001647</name>
</gene>
<dbReference type="InterPro" id="IPR001387">
    <property type="entry name" value="Cro/C1-type_HTH"/>
</dbReference>
<dbReference type="SUPFAM" id="SSF47413">
    <property type="entry name" value="lambda repressor-like DNA-binding domains"/>
    <property type="match status" value="1"/>
</dbReference>
<dbReference type="Proteomes" id="UP000528457">
    <property type="component" value="Unassembled WGS sequence"/>
</dbReference>
<dbReference type="Gene3D" id="1.10.260.40">
    <property type="entry name" value="lambda repressor-like DNA-binding domains"/>
    <property type="match status" value="1"/>
</dbReference>
<dbReference type="EMBL" id="JACHHT010000001">
    <property type="protein sequence ID" value="MBB6521369.1"/>
    <property type="molecule type" value="Genomic_DNA"/>
</dbReference>
<evidence type="ECO:0000313" key="4">
    <source>
        <dbReference type="Proteomes" id="UP000528457"/>
    </source>
</evidence>
<reference evidence="3 4" key="1">
    <citation type="submission" date="2020-08" db="EMBL/GenBank/DDBJ databases">
        <title>Genomic Encyclopedia of Type Strains, Phase IV (KMG-IV): sequencing the most valuable type-strain genomes for metagenomic binning, comparative biology and taxonomic classification.</title>
        <authorList>
            <person name="Goeker M."/>
        </authorList>
    </citation>
    <scope>NUCLEOTIDE SEQUENCE [LARGE SCALE GENOMIC DNA]</scope>
    <source>
        <strain evidence="3 4">DSM 22368</strain>
    </source>
</reference>
<feature type="domain" description="HTH cro/C1-type" evidence="2">
    <location>
        <begin position="3"/>
        <end position="56"/>
    </location>
</feature>
<evidence type="ECO:0000313" key="3">
    <source>
        <dbReference type="EMBL" id="MBB6521369.1"/>
    </source>
</evidence>
<dbReference type="GO" id="GO:0003677">
    <property type="term" value="F:DNA binding"/>
    <property type="evidence" value="ECO:0007669"/>
    <property type="project" value="InterPro"/>
</dbReference>
<accession>A0A7X0JT43</accession>
<organism evidence="3 4">
    <name type="scientific">Pseudoteredinibacter isoporae</name>
    <dbReference type="NCBI Taxonomy" id="570281"/>
    <lineage>
        <taxon>Bacteria</taxon>
        <taxon>Pseudomonadati</taxon>
        <taxon>Pseudomonadota</taxon>
        <taxon>Gammaproteobacteria</taxon>
        <taxon>Cellvibrionales</taxon>
        <taxon>Cellvibrionaceae</taxon>
        <taxon>Pseudoteredinibacter</taxon>
    </lineage>
</organism>
<dbReference type="SMART" id="SM00530">
    <property type="entry name" value="HTH_XRE"/>
    <property type="match status" value="1"/>
</dbReference>
<keyword evidence="1" id="KW-1133">Transmembrane helix</keyword>
<dbReference type="RefSeq" id="WP_166848682.1">
    <property type="nucleotide sequence ID" value="NZ_JAAONY010000001.1"/>
</dbReference>
<proteinExistence type="predicted"/>
<keyword evidence="1" id="KW-0472">Membrane</keyword>
<protein>
    <submittedName>
        <fullName evidence="3">Transcriptional regulator with XRE-family HTH domain</fullName>
    </submittedName>
</protein>
<keyword evidence="4" id="KW-1185">Reference proteome</keyword>
<dbReference type="Pfam" id="PF01381">
    <property type="entry name" value="HTH_3"/>
    <property type="match status" value="1"/>
</dbReference>
<dbReference type="PROSITE" id="PS50943">
    <property type="entry name" value="HTH_CROC1"/>
    <property type="match status" value="1"/>
</dbReference>
<dbReference type="InParanoid" id="A0A7X0JT43"/>
<dbReference type="CDD" id="cd00093">
    <property type="entry name" value="HTH_XRE"/>
    <property type="match status" value="1"/>
</dbReference>
<dbReference type="AlphaFoldDB" id="A0A7X0JT43"/>
<keyword evidence="1" id="KW-0812">Transmembrane</keyword>
<sequence>MILKEIRLSRHLTQEQLAEISGLSVRTIQRIESGQQASLESRKCLAAALELSIDDLQQETFHMNRQSEQWQQLPLFLKIWFVFNFLQARPRRDTALRIQWLAHITGFVFCLLGLWSEAALVGGLIMLTTAYLFQLLSWQGDRYGIWYEGPE</sequence>
<evidence type="ECO:0000256" key="1">
    <source>
        <dbReference type="SAM" id="Phobius"/>
    </source>
</evidence>
<evidence type="ECO:0000259" key="2">
    <source>
        <dbReference type="PROSITE" id="PS50943"/>
    </source>
</evidence>